<feature type="domain" description="Hemerythrin-like" evidence="5">
    <location>
        <begin position="14"/>
        <end position="118"/>
    </location>
</feature>
<keyword evidence="4" id="KW-0408">Iron</keyword>
<dbReference type="PANTHER" id="PTHR37164:SF1">
    <property type="entry name" value="BACTERIOHEMERYTHRIN"/>
    <property type="match status" value="1"/>
</dbReference>
<dbReference type="GO" id="GO:0005344">
    <property type="term" value="F:oxygen carrier activity"/>
    <property type="evidence" value="ECO:0007669"/>
    <property type="project" value="UniProtKB-KW"/>
</dbReference>
<proteinExistence type="inferred from homology"/>
<dbReference type="InterPro" id="IPR012312">
    <property type="entry name" value="Hemerythrin-like"/>
</dbReference>
<evidence type="ECO:0000256" key="4">
    <source>
        <dbReference type="ARBA" id="ARBA00023004"/>
    </source>
</evidence>
<sequence>MPIVTWCDEFSVNVEEIDIQHQRMLELVNHLHSAVESCIDKDDLKTLLVDLVEFTRMHFSTEEQLMKKYDYPELAKHHREHRILLQYLGHLVTAVSNGKYPTFYSDYDVSTDWALLHITEHDISLGAFLNSKNVY</sequence>
<dbReference type="Gene3D" id="1.20.120.50">
    <property type="entry name" value="Hemerythrin-like"/>
    <property type="match status" value="1"/>
</dbReference>
<evidence type="ECO:0000313" key="7">
    <source>
        <dbReference type="Proteomes" id="UP000254771"/>
    </source>
</evidence>
<protein>
    <recommendedName>
        <fullName evidence="5">Hemerythrin-like domain-containing protein</fullName>
    </recommendedName>
</protein>
<keyword evidence="3" id="KW-0479">Metal-binding</keyword>
<evidence type="ECO:0000256" key="1">
    <source>
        <dbReference type="ARBA" id="ARBA00010587"/>
    </source>
</evidence>
<evidence type="ECO:0000259" key="5">
    <source>
        <dbReference type="Pfam" id="PF01814"/>
    </source>
</evidence>
<comment type="caution">
    <text evidence="6">The sequence shown here is derived from an EMBL/GenBank/DDBJ whole genome shotgun (WGS) entry which is preliminary data.</text>
</comment>
<dbReference type="InterPro" id="IPR012827">
    <property type="entry name" value="Hemerythrin_metal-bd"/>
</dbReference>
<evidence type="ECO:0000313" key="6">
    <source>
        <dbReference type="EMBL" id="RDH81939.1"/>
    </source>
</evidence>
<dbReference type="SUPFAM" id="SSF47188">
    <property type="entry name" value="Hemerythrin-like"/>
    <property type="match status" value="1"/>
</dbReference>
<evidence type="ECO:0000256" key="2">
    <source>
        <dbReference type="ARBA" id="ARBA00022621"/>
    </source>
</evidence>
<accession>A0A370DAM3</accession>
<dbReference type="InterPro" id="IPR016131">
    <property type="entry name" value="Haemerythrin_Fe_BS"/>
</dbReference>
<dbReference type="GO" id="GO:0046872">
    <property type="term" value="F:metal ion binding"/>
    <property type="evidence" value="ECO:0007669"/>
    <property type="project" value="UniProtKB-KW"/>
</dbReference>
<dbReference type="NCBIfam" id="TIGR02481">
    <property type="entry name" value="hemeryth_dom"/>
    <property type="match status" value="1"/>
</dbReference>
<dbReference type="NCBIfam" id="NF033749">
    <property type="entry name" value="bact_hemeryth"/>
    <property type="match status" value="1"/>
</dbReference>
<keyword evidence="7" id="KW-1185">Reference proteome</keyword>
<keyword evidence="2" id="KW-0813">Transport</keyword>
<dbReference type="CDD" id="cd12107">
    <property type="entry name" value="Hemerythrin"/>
    <property type="match status" value="1"/>
</dbReference>
<name>A0A370DAM3_9GAMM</name>
<dbReference type="AlphaFoldDB" id="A0A370DAM3"/>
<organism evidence="6 7">
    <name type="scientific">endosymbiont of Escarpia spicata</name>
    <dbReference type="NCBI Taxonomy" id="2200908"/>
    <lineage>
        <taxon>Bacteria</taxon>
        <taxon>Pseudomonadati</taxon>
        <taxon>Pseudomonadota</taxon>
        <taxon>Gammaproteobacteria</taxon>
        <taxon>sulfur-oxidizing symbionts</taxon>
    </lineage>
</organism>
<keyword evidence="2" id="KW-0561">Oxygen transport</keyword>
<dbReference type="PROSITE" id="PS00550">
    <property type="entry name" value="HEMERYTHRINS"/>
    <property type="match status" value="1"/>
</dbReference>
<comment type="similarity">
    <text evidence="1">Belongs to the hemerythrin family.</text>
</comment>
<dbReference type="InterPro" id="IPR035938">
    <property type="entry name" value="Hemerythrin-like_sf"/>
</dbReference>
<gene>
    <name evidence="6" type="ORF">DIZ78_15960</name>
</gene>
<dbReference type="PANTHER" id="PTHR37164">
    <property type="entry name" value="BACTERIOHEMERYTHRIN"/>
    <property type="match status" value="1"/>
</dbReference>
<dbReference type="InterPro" id="IPR050669">
    <property type="entry name" value="Hemerythrin"/>
</dbReference>
<dbReference type="EMBL" id="QFXE01000021">
    <property type="protein sequence ID" value="RDH81939.1"/>
    <property type="molecule type" value="Genomic_DNA"/>
</dbReference>
<dbReference type="Proteomes" id="UP000254771">
    <property type="component" value="Unassembled WGS sequence"/>
</dbReference>
<evidence type="ECO:0000256" key="3">
    <source>
        <dbReference type="ARBA" id="ARBA00022723"/>
    </source>
</evidence>
<dbReference type="Pfam" id="PF01814">
    <property type="entry name" value="Hemerythrin"/>
    <property type="match status" value="1"/>
</dbReference>
<reference evidence="6 7" key="1">
    <citation type="journal article" date="2018" name="ISME J.">
        <title>Endosymbiont genomes yield clues of tubeworm success.</title>
        <authorList>
            <person name="Li Y."/>
            <person name="Liles M.R."/>
            <person name="Halanych K.M."/>
        </authorList>
    </citation>
    <scope>NUCLEOTIDE SEQUENCE [LARGE SCALE GENOMIC DNA]</scope>
    <source>
        <strain evidence="6">A1462</strain>
    </source>
</reference>